<name>A0A1I7DQF3_9ENTR</name>
<dbReference type="InterPro" id="IPR017642">
    <property type="entry name" value="DNA_S_mod_DndB"/>
</dbReference>
<dbReference type="InterPro" id="IPR017601">
    <property type="entry name" value="DGQHR-contain_dom"/>
</dbReference>
<dbReference type="Pfam" id="PF14072">
    <property type="entry name" value="DndB"/>
    <property type="match status" value="1"/>
</dbReference>
<reference evidence="2" key="1">
    <citation type="submission" date="2016-10" db="EMBL/GenBank/DDBJ databases">
        <authorList>
            <person name="Varghese N."/>
            <person name="Submissions S."/>
        </authorList>
    </citation>
    <scope>NUCLEOTIDE SEQUENCE [LARGE SCALE GENOMIC DNA]</scope>
    <source>
        <strain evidence="2">Ah-143</strain>
    </source>
</reference>
<dbReference type="AlphaFoldDB" id="A0A1I7DQF3"/>
<dbReference type="OrthoDB" id="9789139at2"/>
<dbReference type="RefSeq" id="WP_090124614.1">
    <property type="nucleotide sequence ID" value="NZ_CP045300.1"/>
</dbReference>
<keyword evidence="2" id="KW-1185">Reference proteome</keyword>
<dbReference type="NCBIfam" id="TIGR03187">
    <property type="entry name" value="DGQHR"/>
    <property type="match status" value="1"/>
</dbReference>
<organism evidence="1 2">
    <name type="scientific">Kosakonia arachidis</name>
    <dbReference type="NCBI Taxonomy" id="551989"/>
    <lineage>
        <taxon>Bacteria</taxon>
        <taxon>Pseudomonadati</taxon>
        <taxon>Pseudomonadota</taxon>
        <taxon>Gammaproteobacteria</taxon>
        <taxon>Enterobacterales</taxon>
        <taxon>Enterobacteriaceae</taxon>
        <taxon>Kosakonia</taxon>
    </lineage>
</organism>
<sequence length="211" mass="23917">MENEKPNRVRYTASNITQNKKRFYSLSVPMEVLSKCCYATPREEDPIEGFQRVLDKKRAMQIAHYIDEEGGTIPSAVILSAQEVADVEVIGKGRTIEFTINPKSFLIIDGQHRVYGFSLAKSTLRIPVIIYTGLTKKEEAILFIDVNSKQKSVPTELLLDIKRMAEREGSVEQILRDIFDTFDESSDSILLGKLSPREKSKNKISRVTFNG</sequence>
<accession>A0A1I7DQF3</accession>
<dbReference type="Proteomes" id="UP000199187">
    <property type="component" value="Unassembled WGS sequence"/>
</dbReference>
<gene>
    <name evidence="1" type="ORF">SAMN05192562_10678</name>
</gene>
<evidence type="ECO:0000313" key="1">
    <source>
        <dbReference type="EMBL" id="SFU13882.1"/>
    </source>
</evidence>
<protein>
    <submittedName>
        <fullName evidence="1">DGQHR domain-containing protein</fullName>
    </submittedName>
</protein>
<proteinExistence type="predicted"/>
<dbReference type="EMBL" id="FPAU01000006">
    <property type="protein sequence ID" value="SFU13882.1"/>
    <property type="molecule type" value="Genomic_DNA"/>
</dbReference>
<evidence type="ECO:0000313" key="2">
    <source>
        <dbReference type="Proteomes" id="UP000199187"/>
    </source>
</evidence>
<dbReference type="CDD" id="cd16413">
    <property type="entry name" value="DGQHR_domain"/>
    <property type="match status" value="1"/>
</dbReference>